<dbReference type="Proteomes" id="UP000297814">
    <property type="component" value="Unassembled WGS sequence"/>
</dbReference>
<evidence type="ECO:0000313" key="3">
    <source>
        <dbReference type="Proteomes" id="UP000297814"/>
    </source>
</evidence>
<dbReference type="AlphaFoldDB" id="A0A4Z1GH50"/>
<reference evidence="2 3" key="1">
    <citation type="submission" date="2017-12" db="EMBL/GenBank/DDBJ databases">
        <title>Comparative genomics of Botrytis spp.</title>
        <authorList>
            <person name="Valero-Jimenez C.A."/>
            <person name="Tapia P."/>
            <person name="Veloso J."/>
            <person name="Silva-Moreno E."/>
            <person name="Staats M."/>
            <person name="Valdes J.H."/>
            <person name="Van Kan J.A.L."/>
        </authorList>
    </citation>
    <scope>NUCLEOTIDE SEQUENCE [LARGE SCALE GENOMIC DNA]</scope>
    <source>
        <strain evidence="2 3">Bh0001</strain>
    </source>
</reference>
<dbReference type="EMBL" id="PQXK01000129">
    <property type="protein sequence ID" value="TGO36294.1"/>
    <property type="molecule type" value="Genomic_DNA"/>
</dbReference>
<evidence type="ECO:0000313" key="2">
    <source>
        <dbReference type="EMBL" id="TGO36294.1"/>
    </source>
</evidence>
<keyword evidence="3" id="KW-1185">Reference proteome</keyword>
<feature type="compositionally biased region" description="Basic and acidic residues" evidence="1">
    <location>
        <begin position="477"/>
        <end position="488"/>
    </location>
</feature>
<sequence>MNTNFNTTSRNGFYESGINSPIDEYTSNHHIMVRIQDDPTSNIDGAQRRLRIRNSLFTIFENDDSTDPSKYRSMSFGIDKMHNSRIQEPQIEGHHTQETALHRFNGIYDDEKGGRLKNPDDTSFDGSRWGDQPPTQQHAYDQNQGFRNGTNLPNVQSMSAFEFTEDDDCEYEILSPEETKRLWSIIPETGGGNHVSSKVQTTLPLSNERQSLVLSDNNSSYYHASNGDLAQSFYDIWDRNVIDDRMAGLSGSNQENIIGSGTLATETSTGLEQLCSKYGMPDIADQIPESIGPSQFPQIPTQIKDYPHSDENQSCIPRKRTRTRGAKTKTVQAGGMNVAEDVSDLNGRFEMDEINRGCHNTTKRNKVAKTKYISRPRVEQPSYCMSRVNVSLEEMKAIDPDYDKHPHKAFFPERMKSTQQAGLKSILLPTRMINLLNAHRQKAREEERKNFTGRKIPRGFKLRPVRHKNFEAFQAARRKEGETRSYENRHRRFATPRP</sequence>
<feature type="compositionally biased region" description="Basic residues" evidence="1">
    <location>
        <begin position="489"/>
        <end position="498"/>
    </location>
</feature>
<protein>
    <submittedName>
        <fullName evidence="2">Uncharacterized protein</fullName>
    </submittedName>
</protein>
<proteinExistence type="predicted"/>
<comment type="caution">
    <text evidence="2">The sequence shown here is derived from an EMBL/GenBank/DDBJ whole genome shotgun (WGS) entry which is preliminary data.</text>
</comment>
<feature type="region of interest" description="Disordered" evidence="1">
    <location>
        <begin position="475"/>
        <end position="498"/>
    </location>
</feature>
<name>A0A4Z1GH50_9HELO</name>
<evidence type="ECO:0000256" key="1">
    <source>
        <dbReference type="SAM" id="MobiDB-lite"/>
    </source>
</evidence>
<gene>
    <name evidence="2" type="ORF">BHYA_0129g00150</name>
</gene>
<accession>A0A4Z1GH50</accession>
<organism evidence="2 3">
    <name type="scientific">Botrytis hyacinthi</name>
    <dbReference type="NCBI Taxonomy" id="278943"/>
    <lineage>
        <taxon>Eukaryota</taxon>
        <taxon>Fungi</taxon>
        <taxon>Dikarya</taxon>
        <taxon>Ascomycota</taxon>
        <taxon>Pezizomycotina</taxon>
        <taxon>Leotiomycetes</taxon>
        <taxon>Helotiales</taxon>
        <taxon>Sclerotiniaceae</taxon>
        <taxon>Botrytis</taxon>
    </lineage>
</organism>